<evidence type="ECO:0008006" key="4">
    <source>
        <dbReference type="Google" id="ProtNLM"/>
    </source>
</evidence>
<feature type="transmembrane region" description="Helical" evidence="1">
    <location>
        <begin position="104"/>
        <end position="126"/>
    </location>
</feature>
<dbReference type="RefSeq" id="WP_110962325.1">
    <property type="nucleotide sequence ID" value="NZ_CP029693.1"/>
</dbReference>
<protein>
    <recommendedName>
        <fullName evidence="4">Transmembrane protein</fullName>
    </recommendedName>
</protein>
<organism evidence="2 3">
    <name type="scientific">Pseudomonas putida</name>
    <name type="common">Arthrobacter siderocapsulatus</name>
    <dbReference type="NCBI Taxonomy" id="303"/>
    <lineage>
        <taxon>Bacteria</taxon>
        <taxon>Pseudomonadati</taxon>
        <taxon>Pseudomonadota</taxon>
        <taxon>Gammaproteobacteria</taxon>
        <taxon>Pseudomonadales</taxon>
        <taxon>Pseudomonadaceae</taxon>
        <taxon>Pseudomonas</taxon>
    </lineage>
</organism>
<name>A0A2Z4RCC7_PSEPU</name>
<gene>
    <name evidence="2" type="ORF">DKY63_00750</name>
</gene>
<dbReference type="Proteomes" id="UP000250299">
    <property type="component" value="Chromosome"/>
</dbReference>
<evidence type="ECO:0000256" key="1">
    <source>
        <dbReference type="SAM" id="Phobius"/>
    </source>
</evidence>
<reference evidence="2 3" key="1">
    <citation type="submission" date="2018-05" db="EMBL/GenBank/DDBJ databases">
        <title>Whole genome sequence of Pseudomonas putida JBC17.</title>
        <authorList>
            <person name="Lee Y.H."/>
            <person name="David K."/>
        </authorList>
    </citation>
    <scope>NUCLEOTIDE SEQUENCE [LARGE SCALE GENOMIC DNA]</scope>
    <source>
        <strain evidence="2 3">JBC17</strain>
    </source>
</reference>
<dbReference type="AlphaFoldDB" id="A0A2Z4RCC7"/>
<evidence type="ECO:0000313" key="3">
    <source>
        <dbReference type="Proteomes" id="UP000250299"/>
    </source>
</evidence>
<feature type="transmembrane region" description="Helical" evidence="1">
    <location>
        <begin position="12"/>
        <end position="33"/>
    </location>
</feature>
<dbReference type="OrthoDB" id="6998904at2"/>
<proteinExistence type="predicted"/>
<keyword evidence="1" id="KW-1133">Transmembrane helix</keyword>
<accession>A0A2Z4RCC7</accession>
<keyword evidence="1" id="KW-0472">Membrane</keyword>
<dbReference type="EMBL" id="CP029693">
    <property type="protein sequence ID" value="AWY38506.1"/>
    <property type="molecule type" value="Genomic_DNA"/>
</dbReference>
<sequence>MISIVSWSPWAAIIVVGGPILLCYVSFIYSLYLSRCHMIRLLQALNRSRQIIISAAGMMQNGWLNRLLLVAKITFMVTWPGPGLRAGDLDPEDIRNFPADLKRLLQVKVLLTFVILAWGTLAFVLVKFK</sequence>
<keyword evidence="1" id="KW-0812">Transmembrane</keyword>
<feature type="transmembrane region" description="Helical" evidence="1">
    <location>
        <begin position="67"/>
        <end position="84"/>
    </location>
</feature>
<evidence type="ECO:0000313" key="2">
    <source>
        <dbReference type="EMBL" id="AWY38506.1"/>
    </source>
</evidence>